<dbReference type="Proteomes" id="UP000319771">
    <property type="component" value="Unassembled WGS sequence"/>
</dbReference>
<gene>
    <name evidence="1" type="ORF">E6K81_09415</name>
</gene>
<proteinExistence type="predicted"/>
<comment type="caution">
    <text evidence="1">The sequence shown here is derived from an EMBL/GenBank/DDBJ whole genome shotgun (WGS) entry which is preliminary data.</text>
</comment>
<dbReference type="AlphaFoldDB" id="A0A538U7P7"/>
<sequence>MPRPSDRAWGLVVALGLLAGPACSSRVERQVVDVGRHRVRFVCPAGWEHLDHGRQQLFRRGESQLSLTDLGPATPAAMVEELAAAERLWRDGRRRDAFERVRELRAPALRFAPSRQRADFWKPWTDVTYVPEAADSAAIGPAFAALIEGTKVFAEVTPEHMVEYVVILASDGRGREIAHRERRTIHGAPWIEVETWDRVSHLGRSRVAFVVDRGYLLALAIDWGRFERTGPVFEAVLASLEVTADPPR</sequence>
<dbReference type="EMBL" id="VBPB01000148">
    <property type="protein sequence ID" value="TMQ71729.1"/>
    <property type="molecule type" value="Genomic_DNA"/>
</dbReference>
<protein>
    <submittedName>
        <fullName evidence="1">Uncharacterized protein</fullName>
    </submittedName>
</protein>
<name>A0A538U7P7_UNCEI</name>
<organism evidence="1 2">
    <name type="scientific">Eiseniibacteriota bacterium</name>
    <dbReference type="NCBI Taxonomy" id="2212470"/>
    <lineage>
        <taxon>Bacteria</taxon>
        <taxon>Candidatus Eiseniibacteriota</taxon>
    </lineage>
</organism>
<evidence type="ECO:0000313" key="1">
    <source>
        <dbReference type="EMBL" id="TMQ71729.1"/>
    </source>
</evidence>
<accession>A0A538U7P7</accession>
<reference evidence="1 2" key="1">
    <citation type="journal article" date="2019" name="Nat. Microbiol.">
        <title>Mediterranean grassland soil C-N compound turnover is dependent on rainfall and depth, and is mediated by genomically divergent microorganisms.</title>
        <authorList>
            <person name="Diamond S."/>
            <person name="Andeer P.F."/>
            <person name="Li Z."/>
            <person name="Crits-Christoph A."/>
            <person name="Burstein D."/>
            <person name="Anantharaman K."/>
            <person name="Lane K.R."/>
            <person name="Thomas B.C."/>
            <person name="Pan C."/>
            <person name="Northen T.R."/>
            <person name="Banfield J.F."/>
        </authorList>
    </citation>
    <scope>NUCLEOTIDE SEQUENCE [LARGE SCALE GENOMIC DNA]</scope>
    <source>
        <strain evidence="1">WS_11</strain>
    </source>
</reference>
<evidence type="ECO:0000313" key="2">
    <source>
        <dbReference type="Proteomes" id="UP000319771"/>
    </source>
</evidence>